<protein>
    <submittedName>
        <fullName evidence="2">Uncharacterized protein</fullName>
    </submittedName>
</protein>
<dbReference type="AlphaFoldDB" id="A0A941EZA5"/>
<name>A0A941EZA5_9ACTN</name>
<evidence type="ECO:0000256" key="1">
    <source>
        <dbReference type="SAM" id="Phobius"/>
    </source>
</evidence>
<keyword evidence="1" id="KW-0472">Membrane</keyword>
<gene>
    <name evidence="2" type="ORF">KDL01_39070</name>
</gene>
<keyword evidence="1" id="KW-1133">Transmembrane helix</keyword>
<proteinExistence type="predicted"/>
<dbReference type="EMBL" id="JAGSOG010000424">
    <property type="protein sequence ID" value="MBR7839328.1"/>
    <property type="molecule type" value="Genomic_DNA"/>
</dbReference>
<reference evidence="2" key="1">
    <citation type="submission" date="2021-04" db="EMBL/GenBank/DDBJ databases">
        <title>Genome based classification of Actinospica acidithermotolerans sp. nov., an actinobacterium isolated from an Indonesian hot spring.</title>
        <authorList>
            <person name="Kusuma A.B."/>
            <person name="Putra K.E."/>
            <person name="Nafisah S."/>
            <person name="Loh J."/>
            <person name="Nouioui I."/>
            <person name="Goodfellow M."/>
        </authorList>
    </citation>
    <scope>NUCLEOTIDE SEQUENCE</scope>
    <source>
        <strain evidence="2">CSCA 57</strain>
    </source>
</reference>
<feature type="transmembrane region" description="Helical" evidence="1">
    <location>
        <begin position="16"/>
        <end position="37"/>
    </location>
</feature>
<evidence type="ECO:0000313" key="2">
    <source>
        <dbReference type="EMBL" id="MBR7839328.1"/>
    </source>
</evidence>
<keyword evidence="3" id="KW-1185">Reference proteome</keyword>
<comment type="caution">
    <text evidence="2">The sequence shown here is derived from an EMBL/GenBank/DDBJ whole genome shotgun (WGS) entry which is preliminary data.</text>
</comment>
<accession>A0A941EZA5</accession>
<evidence type="ECO:0000313" key="3">
    <source>
        <dbReference type="Proteomes" id="UP000675781"/>
    </source>
</evidence>
<keyword evidence="1" id="KW-0812">Transmembrane</keyword>
<feature type="non-terminal residue" evidence="2">
    <location>
        <position position="101"/>
    </location>
</feature>
<organism evidence="2 3">
    <name type="scientific">Actinospica durhamensis</name>
    <dbReference type="NCBI Taxonomy" id="1508375"/>
    <lineage>
        <taxon>Bacteria</taxon>
        <taxon>Bacillati</taxon>
        <taxon>Actinomycetota</taxon>
        <taxon>Actinomycetes</taxon>
        <taxon>Catenulisporales</taxon>
        <taxon>Actinospicaceae</taxon>
        <taxon>Actinospica</taxon>
    </lineage>
</organism>
<dbReference type="RefSeq" id="WP_212533766.1">
    <property type="nucleotide sequence ID" value="NZ_JAGSOG010000424.1"/>
</dbReference>
<dbReference type="Proteomes" id="UP000675781">
    <property type="component" value="Unassembled WGS sequence"/>
</dbReference>
<sequence length="101" mass="11412">MIVRFLLRHTAARRPVGLVLLGVCVLCAVLVSPVSLWRGRRPARFAAFARSYLAVEIAGLWRLTRLRGAPAEAHYALLHRLLTRLFDAARRDFDLRILPPA</sequence>